<evidence type="ECO:0000313" key="1">
    <source>
        <dbReference type="EMBL" id="KAF9793079.1"/>
    </source>
</evidence>
<organism evidence="1 2">
    <name type="scientific">Thelephora terrestris</name>
    <dbReference type="NCBI Taxonomy" id="56493"/>
    <lineage>
        <taxon>Eukaryota</taxon>
        <taxon>Fungi</taxon>
        <taxon>Dikarya</taxon>
        <taxon>Basidiomycota</taxon>
        <taxon>Agaricomycotina</taxon>
        <taxon>Agaricomycetes</taxon>
        <taxon>Thelephorales</taxon>
        <taxon>Thelephoraceae</taxon>
        <taxon>Thelephora</taxon>
    </lineage>
</organism>
<reference evidence="1" key="1">
    <citation type="journal article" date="2020" name="Nat. Commun.">
        <title>Large-scale genome sequencing of mycorrhizal fungi provides insights into the early evolution of symbiotic traits.</title>
        <authorList>
            <person name="Miyauchi S."/>
            <person name="Kiss E."/>
            <person name="Kuo A."/>
            <person name="Drula E."/>
            <person name="Kohler A."/>
            <person name="Sanchez-Garcia M."/>
            <person name="Morin E."/>
            <person name="Andreopoulos B."/>
            <person name="Barry K.W."/>
            <person name="Bonito G."/>
            <person name="Buee M."/>
            <person name="Carver A."/>
            <person name="Chen C."/>
            <person name="Cichocki N."/>
            <person name="Clum A."/>
            <person name="Culley D."/>
            <person name="Crous P.W."/>
            <person name="Fauchery L."/>
            <person name="Girlanda M."/>
            <person name="Hayes R.D."/>
            <person name="Keri Z."/>
            <person name="LaButti K."/>
            <person name="Lipzen A."/>
            <person name="Lombard V."/>
            <person name="Magnuson J."/>
            <person name="Maillard F."/>
            <person name="Murat C."/>
            <person name="Nolan M."/>
            <person name="Ohm R.A."/>
            <person name="Pangilinan J."/>
            <person name="Pereira M.F."/>
            <person name="Perotto S."/>
            <person name="Peter M."/>
            <person name="Pfister S."/>
            <person name="Riley R."/>
            <person name="Sitrit Y."/>
            <person name="Stielow J.B."/>
            <person name="Szollosi G."/>
            <person name="Zifcakova L."/>
            <person name="Stursova M."/>
            <person name="Spatafora J.W."/>
            <person name="Tedersoo L."/>
            <person name="Vaario L.M."/>
            <person name="Yamada A."/>
            <person name="Yan M."/>
            <person name="Wang P."/>
            <person name="Xu J."/>
            <person name="Bruns T."/>
            <person name="Baldrian P."/>
            <person name="Vilgalys R."/>
            <person name="Dunand C."/>
            <person name="Henrissat B."/>
            <person name="Grigoriev I.V."/>
            <person name="Hibbett D."/>
            <person name="Nagy L.G."/>
            <person name="Martin F.M."/>
        </authorList>
    </citation>
    <scope>NUCLEOTIDE SEQUENCE</scope>
    <source>
        <strain evidence="1">UH-Tt-Lm1</strain>
    </source>
</reference>
<gene>
    <name evidence="1" type="ORF">BJ322DRAFT_1016684</name>
</gene>
<dbReference type="AlphaFoldDB" id="A0A9P6LCW9"/>
<accession>A0A9P6LCW9</accession>
<keyword evidence="2" id="KW-1185">Reference proteome</keyword>
<sequence length="410" mass="45609">MDPIALMKTRPRSRCNVLAELGLLSCSSIKCEWSMLVWSASVEACSAIRLLRFYIGHTTASGFPWPCLMGLLGRLVDGGFLDPQQLHLGVDLMFTSHYSRHPGSKRPPGCRPSGTAEVWSGHPQLQARCQQFWRSDSDHNPPVFRILVFYARILSEIIVVIFARLLAFRAPTEELDIPSAIHTPVFLTPKAGAPKLQRCGVSTIANDIRNVGYPSPSPTPRMKSLVMLVATVDTCPSTLNGLAGAHITVIQFSTQFSNPSPRLVRIVRLRSAHQIESSALLKDCNVPTDESNEDVLKCLLYTPRSGYLPSGYIVLFGYFLKDTHQFTCILPTGYMWVLCERTLNEWLRFVMGTLESKLMSIFQKVAKKYLVGNDWANGFKTHNVLTMYPLLLASPVANSKFEAACAERGS</sequence>
<protein>
    <submittedName>
        <fullName evidence="1">Uncharacterized protein</fullName>
    </submittedName>
</protein>
<dbReference type="Proteomes" id="UP000736335">
    <property type="component" value="Unassembled WGS sequence"/>
</dbReference>
<evidence type="ECO:0000313" key="2">
    <source>
        <dbReference type="Proteomes" id="UP000736335"/>
    </source>
</evidence>
<proteinExistence type="predicted"/>
<name>A0A9P6LCW9_9AGAM</name>
<dbReference type="EMBL" id="WIUZ02000001">
    <property type="protein sequence ID" value="KAF9793079.1"/>
    <property type="molecule type" value="Genomic_DNA"/>
</dbReference>
<comment type="caution">
    <text evidence="1">The sequence shown here is derived from an EMBL/GenBank/DDBJ whole genome shotgun (WGS) entry which is preliminary data.</text>
</comment>
<reference evidence="1" key="2">
    <citation type="submission" date="2020-11" db="EMBL/GenBank/DDBJ databases">
        <authorList>
            <consortium name="DOE Joint Genome Institute"/>
            <person name="Kuo A."/>
            <person name="Miyauchi S."/>
            <person name="Kiss E."/>
            <person name="Drula E."/>
            <person name="Kohler A."/>
            <person name="Sanchez-Garcia M."/>
            <person name="Andreopoulos B."/>
            <person name="Barry K.W."/>
            <person name="Bonito G."/>
            <person name="Buee M."/>
            <person name="Carver A."/>
            <person name="Chen C."/>
            <person name="Cichocki N."/>
            <person name="Clum A."/>
            <person name="Culley D."/>
            <person name="Crous P.W."/>
            <person name="Fauchery L."/>
            <person name="Girlanda M."/>
            <person name="Hayes R."/>
            <person name="Keri Z."/>
            <person name="Labutti K."/>
            <person name="Lipzen A."/>
            <person name="Lombard V."/>
            <person name="Magnuson J."/>
            <person name="Maillard F."/>
            <person name="Morin E."/>
            <person name="Murat C."/>
            <person name="Nolan M."/>
            <person name="Ohm R."/>
            <person name="Pangilinan J."/>
            <person name="Pereira M."/>
            <person name="Perotto S."/>
            <person name="Peter M."/>
            <person name="Riley R."/>
            <person name="Sitrit Y."/>
            <person name="Stielow B."/>
            <person name="Szollosi G."/>
            <person name="Zifcakova L."/>
            <person name="Stursova M."/>
            <person name="Spatafora J.W."/>
            <person name="Tedersoo L."/>
            <person name="Vaario L.-M."/>
            <person name="Yamada A."/>
            <person name="Yan M."/>
            <person name="Wang P."/>
            <person name="Xu J."/>
            <person name="Bruns T."/>
            <person name="Baldrian P."/>
            <person name="Vilgalys R."/>
            <person name="Henrissat B."/>
            <person name="Grigoriev I.V."/>
            <person name="Hibbett D."/>
            <person name="Nagy L.G."/>
            <person name="Martin F.M."/>
        </authorList>
    </citation>
    <scope>NUCLEOTIDE SEQUENCE</scope>
    <source>
        <strain evidence="1">UH-Tt-Lm1</strain>
    </source>
</reference>